<dbReference type="PANTHER" id="PTHR44591:SF3">
    <property type="entry name" value="RESPONSE REGULATORY DOMAIN-CONTAINING PROTEIN"/>
    <property type="match status" value="1"/>
</dbReference>
<accession>A0A5C9A4M0</accession>
<comment type="caution">
    <text evidence="4">The sequence shown here is derived from an EMBL/GenBank/DDBJ whole genome shotgun (WGS) entry which is preliminary data.</text>
</comment>
<dbReference type="CDD" id="cd00156">
    <property type="entry name" value="REC"/>
    <property type="match status" value="1"/>
</dbReference>
<dbReference type="Proteomes" id="UP000321039">
    <property type="component" value="Unassembled WGS sequence"/>
</dbReference>
<organism evidence="4 5">
    <name type="scientific">Parahaliea maris</name>
    <dbReference type="NCBI Taxonomy" id="2716870"/>
    <lineage>
        <taxon>Bacteria</taxon>
        <taxon>Pseudomonadati</taxon>
        <taxon>Pseudomonadota</taxon>
        <taxon>Gammaproteobacteria</taxon>
        <taxon>Cellvibrionales</taxon>
        <taxon>Halieaceae</taxon>
        <taxon>Parahaliea</taxon>
    </lineage>
</organism>
<evidence type="ECO:0000313" key="4">
    <source>
        <dbReference type="EMBL" id="TXS95738.1"/>
    </source>
</evidence>
<dbReference type="PANTHER" id="PTHR44591">
    <property type="entry name" value="STRESS RESPONSE REGULATOR PROTEIN 1"/>
    <property type="match status" value="1"/>
</dbReference>
<evidence type="ECO:0000256" key="2">
    <source>
        <dbReference type="PROSITE-ProRule" id="PRU00169"/>
    </source>
</evidence>
<proteinExistence type="predicted"/>
<sequence length="212" mass="23445">MKKLDVSQLLELCSNVGVENHETLTQTLLATLNELAVGVASKLDIETLGVENSPRGVLVRFGPRIPEHPCPPVLEAFDDEGSWHESPRTLLICDDDRMQGLQAREAVNRLGVNVIDTHSTEEAWQAYRENRVNLVITDIELPGQDGLELLRKIAAFEGYQGRRRKVPVITISDDTTDVGADVVDKAGGMAHLKKPIDWVRLGPVIKELCHAN</sequence>
<dbReference type="InterPro" id="IPR001789">
    <property type="entry name" value="Sig_transdc_resp-reg_receiver"/>
</dbReference>
<dbReference type="RefSeq" id="WP_148067718.1">
    <property type="nucleotide sequence ID" value="NZ_VRZA01000002.1"/>
</dbReference>
<reference evidence="4 5" key="1">
    <citation type="submission" date="2019-08" db="EMBL/GenBank/DDBJ databases">
        <title>Parahaliea maris sp. nov., isolated from the surface seawater.</title>
        <authorList>
            <person name="Liu Y."/>
        </authorList>
    </citation>
    <scope>NUCLEOTIDE SEQUENCE [LARGE SCALE GENOMIC DNA]</scope>
    <source>
        <strain evidence="4 5">HSLHS9</strain>
    </source>
</reference>
<evidence type="ECO:0000313" key="5">
    <source>
        <dbReference type="Proteomes" id="UP000321039"/>
    </source>
</evidence>
<dbReference type="GO" id="GO:0000160">
    <property type="term" value="P:phosphorelay signal transduction system"/>
    <property type="evidence" value="ECO:0007669"/>
    <property type="project" value="InterPro"/>
</dbReference>
<dbReference type="SMART" id="SM00448">
    <property type="entry name" value="REC"/>
    <property type="match status" value="1"/>
</dbReference>
<keyword evidence="5" id="KW-1185">Reference proteome</keyword>
<feature type="modified residue" description="4-aspartylphosphate" evidence="2">
    <location>
        <position position="138"/>
    </location>
</feature>
<evidence type="ECO:0000259" key="3">
    <source>
        <dbReference type="PROSITE" id="PS50110"/>
    </source>
</evidence>
<keyword evidence="1 2" id="KW-0597">Phosphoprotein</keyword>
<protein>
    <submittedName>
        <fullName evidence="4">Response regulator</fullName>
    </submittedName>
</protein>
<dbReference type="AlphaFoldDB" id="A0A5C9A4M0"/>
<dbReference type="PROSITE" id="PS50110">
    <property type="entry name" value="RESPONSE_REGULATORY"/>
    <property type="match status" value="1"/>
</dbReference>
<dbReference type="InterPro" id="IPR011006">
    <property type="entry name" value="CheY-like_superfamily"/>
</dbReference>
<dbReference type="Pfam" id="PF00072">
    <property type="entry name" value="Response_reg"/>
    <property type="match status" value="1"/>
</dbReference>
<dbReference type="Gene3D" id="3.40.50.2300">
    <property type="match status" value="1"/>
</dbReference>
<dbReference type="InterPro" id="IPR050595">
    <property type="entry name" value="Bact_response_regulator"/>
</dbReference>
<name>A0A5C9A4M0_9GAMM</name>
<dbReference type="SUPFAM" id="SSF52172">
    <property type="entry name" value="CheY-like"/>
    <property type="match status" value="1"/>
</dbReference>
<feature type="domain" description="Response regulatory" evidence="3">
    <location>
        <begin position="89"/>
        <end position="209"/>
    </location>
</feature>
<dbReference type="EMBL" id="VRZA01000002">
    <property type="protein sequence ID" value="TXS95738.1"/>
    <property type="molecule type" value="Genomic_DNA"/>
</dbReference>
<gene>
    <name evidence="4" type="ORF">FV139_07680</name>
</gene>
<evidence type="ECO:0000256" key="1">
    <source>
        <dbReference type="ARBA" id="ARBA00022553"/>
    </source>
</evidence>